<dbReference type="Gene3D" id="1.20.5.110">
    <property type="match status" value="1"/>
</dbReference>
<dbReference type="PRINTS" id="PR00219">
    <property type="entry name" value="SYNAPTOBREVN"/>
</dbReference>
<dbReference type="GO" id="GO:0015031">
    <property type="term" value="P:protein transport"/>
    <property type="evidence" value="ECO:0007669"/>
    <property type="project" value="UniProtKB-KW"/>
</dbReference>
<evidence type="ECO:0000256" key="5">
    <source>
        <dbReference type="ARBA" id="ARBA00022989"/>
    </source>
</evidence>
<evidence type="ECO:0000256" key="4">
    <source>
        <dbReference type="ARBA" id="ARBA00022927"/>
    </source>
</evidence>
<dbReference type="InterPro" id="IPR042855">
    <property type="entry name" value="V_SNARE_CC"/>
</dbReference>
<proteinExistence type="inferred from homology"/>
<dbReference type="SUPFAM" id="SSF58038">
    <property type="entry name" value="SNARE fusion complex"/>
    <property type="match status" value="1"/>
</dbReference>
<keyword evidence="8" id="KW-0175">Coiled coil</keyword>
<sequence>MKTFLENTFPASKIIWNIFRLSHLTGQGRIYRYNINKVLERGDRLDDLIGKTDDLQASADSFQRTSTRVARKYWWKNVKMMILIGVIVLIIIILIILAATKVI</sequence>
<evidence type="ECO:0000256" key="8">
    <source>
        <dbReference type="PROSITE-ProRule" id="PRU00290"/>
    </source>
</evidence>
<name>A0A3P9BJ75_9CICH</name>
<dbReference type="InterPro" id="IPR001388">
    <property type="entry name" value="Synaptobrevin-like"/>
</dbReference>
<dbReference type="PROSITE" id="PS00417">
    <property type="entry name" value="SYNAPTOBREVIN"/>
    <property type="match status" value="1"/>
</dbReference>
<dbReference type="PANTHER" id="PTHR45701">
    <property type="entry name" value="SYNAPTOBREVIN FAMILY MEMBER"/>
    <property type="match status" value="1"/>
</dbReference>
<keyword evidence="6 9" id="KW-0472">Membrane</keyword>
<keyword evidence="12" id="KW-1185">Reference proteome</keyword>
<evidence type="ECO:0000313" key="12">
    <source>
        <dbReference type="Proteomes" id="UP000265160"/>
    </source>
</evidence>
<dbReference type="PROSITE" id="PS50892">
    <property type="entry name" value="V_SNARE"/>
    <property type="match status" value="1"/>
</dbReference>
<reference evidence="11" key="2">
    <citation type="submission" date="2025-08" db="UniProtKB">
        <authorList>
            <consortium name="Ensembl"/>
        </authorList>
    </citation>
    <scope>IDENTIFICATION</scope>
</reference>
<feature type="transmembrane region" description="Helical" evidence="9">
    <location>
        <begin position="80"/>
        <end position="100"/>
    </location>
</feature>
<dbReference type="GeneTree" id="ENSGT00940000160325"/>
<dbReference type="GO" id="GO:0005737">
    <property type="term" value="C:cytoplasm"/>
    <property type="evidence" value="ECO:0007669"/>
    <property type="project" value="UniProtKB-ARBA"/>
</dbReference>
<dbReference type="Pfam" id="PF00957">
    <property type="entry name" value="Synaptobrevin"/>
    <property type="match status" value="1"/>
</dbReference>
<evidence type="ECO:0000313" key="11">
    <source>
        <dbReference type="Ensembl" id="ENSMZEP00005009980.1"/>
    </source>
</evidence>
<evidence type="ECO:0000256" key="6">
    <source>
        <dbReference type="ARBA" id="ARBA00023136"/>
    </source>
</evidence>
<keyword evidence="3 9" id="KW-0812">Transmembrane</keyword>
<evidence type="ECO:0000256" key="3">
    <source>
        <dbReference type="ARBA" id="ARBA00022692"/>
    </source>
</evidence>
<dbReference type="InterPro" id="IPR016444">
    <property type="entry name" value="Synaptobrevin/VAMP"/>
</dbReference>
<reference evidence="11 12" key="1">
    <citation type="journal article" date="2014" name="Nature">
        <title>The genomic substrate for adaptive radiation in African cichlid fish.</title>
        <authorList>
            <person name="Brawand D."/>
            <person name="Wagner C.E."/>
            <person name="Li Y.I."/>
            <person name="Malinsky M."/>
            <person name="Keller I."/>
            <person name="Fan S."/>
            <person name="Simakov O."/>
            <person name="Ng A.Y."/>
            <person name="Lim Z.W."/>
            <person name="Bezault E."/>
            <person name="Turner-Maier J."/>
            <person name="Johnson J."/>
            <person name="Alcazar R."/>
            <person name="Noh H.J."/>
            <person name="Russell P."/>
            <person name="Aken B."/>
            <person name="Alfoldi J."/>
            <person name="Amemiya C."/>
            <person name="Azzouzi N."/>
            <person name="Baroiller J.F."/>
            <person name="Barloy-Hubler F."/>
            <person name="Berlin A."/>
            <person name="Bloomquist R."/>
            <person name="Carleton K.L."/>
            <person name="Conte M.A."/>
            <person name="D'Cotta H."/>
            <person name="Eshel O."/>
            <person name="Gaffney L."/>
            <person name="Galibert F."/>
            <person name="Gante H.F."/>
            <person name="Gnerre S."/>
            <person name="Greuter L."/>
            <person name="Guyon R."/>
            <person name="Haddad N.S."/>
            <person name="Haerty W."/>
            <person name="Harris R.M."/>
            <person name="Hofmann H.A."/>
            <person name="Hourlier T."/>
            <person name="Hulata G."/>
            <person name="Jaffe D.B."/>
            <person name="Lara M."/>
            <person name="Lee A.P."/>
            <person name="MacCallum I."/>
            <person name="Mwaiko S."/>
            <person name="Nikaido M."/>
            <person name="Nishihara H."/>
            <person name="Ozouf-Costaz C."/>
            <person name="Penman D.J."/>
            <person name="Przybylski D."/>
            <person name="Rakotomanga M."/>
            <person name="Renn S.C.P."/>
            <person name="Ribeiro F.J."/>
            <person name="Ron M."/>
            <person name="Salzburger W."/>
            <person name="Sanchez-Pulido L."/>
            <person name="Santos M.E."/>
            <person name="Searle S."/>
            <person name="Sharpe T."/>
            <person name="Swofford R."/>
            <person name="Tan F.J."/>
            <person name="Williams L."/>
            <person name="Young S."/>
            <person name="Yin S."/>
            <person name="Okada N."/>
            <person name="Kocher T.D."/>
            <person name="Miska E.A."/>
            <person name="Lander E.S."/>
            <person name="Venkatesh B."/>
            <person name="Fernald R.D."/>
            <person name="Meyer A."/>
            <person name="Ponting C.P."/>
            <person name="Streelman J.T."/>
            <person name="Lindblad-Toh K."/>
            <person name="Seehausen O."/>
            <person name="Di Palma F."/>
        </authorList>
    </citation>
    <scope>NUCLEOTIDE SEQUENCE</scope>
</reference>
<dbReference type="FunFam" id="1.20.5.110:FF:000004">
    <property type="entry name" value="Vesicle-associated membrane protein 7"/>
    <property type="match status" value="1"/>
</dbReference>
<accession>A0A3P9BJ75</accession>
<keyword evidence="4" id="KW-0653">Protein transport</keyword>
<evidence type="ECO:0000259" key="10">
    <source>
        <dbReference type="PROSITE" id="PS50892"/>
    </source>
</evidence>
<comment type="similarity">
    <text evidence="1">Belongs to the synaptobrevin family.</text>
</comment>
<dbReference type="Ensembl" id="ENSMZET00005010346.1">
    <property type="protein sequence ID" value="ENSMZEP00005009980.1"/>
    <property type="gene ID" value="ENSMZEG00005007567.1"/>
</dbReference>
<keyword evidence="5 9" id="KW-1133">Transmembrane helix</keyword>
<evidence type="ECO:0000256" key="7">
    <source>
        <dbReference type="ARBA" id="ARBA00046280"/>
    </source>
</evidence>
<dbReference type="GO" id="GO:0016192">
    <property type="term" value="P:vesicle-mediated transport"/>
    <property type="evidence" value="ECO:0007669"/>
    <property type="project" value="InterPro"/>
</dbReference>
<reference evidence="11" key="3">
    <citation type="submission" date="2025-09" db="UniProtKB">
        <authorList>
            <consortium name="Ensembl"/>
        </authorList>
    </citation>
    <scope>IDENTIFICATION</scope>
</reference>
<dbReference type="Proteomes" id="UP000265160">
    <property type="component" value="LG7"/>
</dbReference>
<dbReference type="AlphaFoldDB" id="A0A3P9BJ75"/>
<protein>
    <submittedName>
        <fullName evidence="11">Si:ch73-234b20.5</fullName>
    </submittedName>
</protein>
<evidence type="ECO:0000256" key="9">
    <source>
        <dbReference type="SAM" id="Phobius"/>
    </source>
</evidence>
<dbReference type="GO" id="GO:0012505">
    <property type="term" value="C:endomembrane system"/>
    <property type="evidence" value="ECO:0007669"/>
    <property type="project" value="UniProtKB-SubCell"/>
</dbReference>
<keyword evidence="2" id="KW-0813">Transport</keyword>
<evidence type="ECO:0000256" key="2">
    <source>
        <dbReference type="ARBA" id="ARBA00022448"/>
    </source>
</evidence>
<organism evidence="11 12">
    <name type="scientific">Maylandia zebra</name>
    <name type="common">zebra mbuna</name>
    <dbReference type="NCBI Taxonomy" id="106582"/>
    <lineage>
        <taxon>Eukaryota</taxon>
        <taxon>Metazoa</taxon>
        <taxon>Chordata</taxon>
        <taxon>Craniata</taxon>
        <taxon>Vertebrata</taxon>
        <taxon>Euteleostomi</taxon>
        <taxon>Actinopterygii</taxon>
        <taxon>Neopterygii</taxon>
        <taxon>Teleostei</taxon>
        <taxon>Neoteleostei</taxon>
        <taxon>Acanthomorphata</taxon>
        <taxon>Ovalentaria</taxon>
        <taxon>Cichlomorphae</taxon>
        <taxon>Cichliformes</taxon>
        <taxon>Cichlidae</taxon>
        <taxon>African cichlids</taxon>
        <taxon>Pseudocrenilabrinae</taxon>
        <taxon>Haplochromini</taxon>
        <taxon>Maylandia</taxon>
        <taxon>Maylandia zebra complex</taxon>
    </lineage>
</organism>
<dbReference type="GO" id="GO:0016020">
    <property type="term" value="C:membrane"/>
    <property type="evidence" value="ECO:0007669"/>
    <property type="project" value="InterPro"/>
</dbReference>
<comment type="subcellular location">
    <subcellularLocation>
        <location evidence="7">Endomembrane system</location>
        <topology evidence="7">Single-pass type IV membrane protein</topology>
    </subcellularLocation>
</comment>
<evidence type="ECO:0000256" key="1">
    <source>
        <dbReference type="ARBA" id="ARBA00008025"/>
    </source>
</evidence>
<dbReference type="STRING" id="106582.ENSMZEP00005009980"/>
<feature type="domain" description="V-SNARE coiled-coil homology" evidence="10">
    <location>
        <begin position="16"/>
        <end position="76"/>
    </location>
</feature>